<dbReference type="EMBL" id="APKE01000009">
    <property type="protein sequence ID" value="KAF0677048.1"/>
    <property type="molecule type" value="Genomic_DNA"/>
</dbReference>
<keyword evidence="3" id="KW-1185">Reference proteome</keyword>
<reference evidence="2" key="1">
    <citation type="submission" date="2013-03" db="EMBL/GenBank/DDBJ databases">
        <title>Genome Sequence of the Profundibacterium mesophilum strain KAUST100406-0324T from Red Sea, a novel genus in the family Rhodobacteraceae.</title>
        <authorList>
            <person name="Essack M."/>
            <person name="Alam I."/>
            <person name="Lafi F."/>
            <person name="Alawi W."/>
            <person name="Kamanu F."/>
            <person name="Al-Suwailem A."/>
            <person name="Lee O.O."/>
            <person name="Xu Y."/>
            <person name="Bajic V."/>
            <person name="Qian P.-Y."/>
            <person name="Archer J."/>
        </authorList>
    </citation>
    <scope>NUCLEOTIDE SEQUENCE</scope>
    <source>
        <strain evidence="2">KAUST100406-0324</strain>
    </source>
</reference>
<feature type="region of interest" description="Disordered" evidence="1">
    <location>
        <begin position="23"/>
        <end position="46"/>
    </location>
</feature>
<dbReference type="Proteomes" id="UP000698242">
    <property type="component" value="Unassembled WGS sequence"/>
</dbReference>
<proteinExistence type="predicted"/>
<evidence type="ECO:0000256" key="1">
    <source>
        <dbReference type="SAM" id="MobiDB-lite"/>
    </source>
</evidence>
<dbReference type="AlphaFoldDB" id="A0A921P0P3"/>
<gene>
    <name evidence="2" type="ORF">PMES_00577</name>
</gene>
<comment type="caution">
    <text evidence="2">The sequence shown here is derived from an EMBL/GenBank/DDBJ whole genome shotgun (WGS) entry which is preliminary data.</text>
</comment>
<protein>
    <submittedName>
        <fullName evidence="2">Uncharacterized protein</fullName>
    </submittedName>
</protein>
<name>A0A921P0P3_9RHOB</name>
<evidence type="ECO:0000313" key="2">
    <source>
        <dbReference type="EMBL" id="KAF0677048.1"/>
    </source>
</evidence>
<sequence>MGDQSLVGSTYVNTLRELPSLQAALSRPKKSWAGPFEPKTSSGKPD</sequence>
<organism evidence="2 3">
    <name type="scientific">Profundibacterium mesophilum KAUST100406-0324</name>
    <dbReference type="NCBI Taxonomy" id="1037889"/>
    <lineage>
        <taxon>Bacteria</taxon>
        <taxon>Pseudomonadati</taxon>
        <taxon>Pseudomonadota</taxon>
        <taxon>Alphaproteobacteria</taxon>
        <taxon>Rhodobacterales</taxon>
        <taxon>Roseobacteraceae</taxon>
        <taxon>Profundibacterium</taxon>
    </lineage>
</organism>
<accession>A0A921P0P3</accession>
<evidence type="ECO:0000313" key="3">
    <source>
        <dbReference type="Proteomes" id="UP000698242"/>
    </source>
</evidence>